<proteinExistence type="predicted"/>
<name>A0A645FR99_9ZZZZ</name>
<protein>
    <submittedName>
        <fullName evidence="1">Uncharacterized protein</fullName>
    </submittedName>
</protein>
<sequence>MGHGTYPVQVLFSRHRRPKFLLSHQKNLLVRLHSPAQSGNGDRSLHVEGQIHMGKNRQAPQGQNGNIPGCQLHNRVPFFD</sequence>
<reference evidence="1" key="1">
    <citation type="submission" date="2019-08" db="EMBL/GenBank/DDBJ databases">
        <authorList>
            <person name="Kucharzyk K."/>
            <person name="Murdoch R.W."/>
            <person name="Higgins S."/>
            <person name="Loffler F."/>
        </authorList>
    </citation>
    <scope>NUCLEOTIDE SEQUENCE</scope>
</reference>
<dbReference type="AlphaFoldDB" id="A0A645FR99"/>
<organism evidence="1">
    <name type="scientific">bioreactor metagenome</name>
    <dbReference type="NCBI Taxonomy" id="1076179"/>
    <lineage>
        <taxon>unclassified sequences</taxon>
        <taxon>metagenomes</taxon>
        <taxon>ecological metagenomes</taxon>
    </lineage>
</organism>
<evidence type="ECO:0000313" key="1">
    <source>
        <dbReference type="EMBL" id="MPN16142.1"/>
    </source>
</evidence>
<accession>A0A645FR99</accession>
<gene>
    <name evidence="1" type="ORF">SDC9_163480</name>
</gene>
<dbReference type="EMBL" id="VSSQ01063055">
    <property type="protein sequence ID" value="MPN16142.1"/>
    <property type="molecule type" value="Genomic_DNA"/>
</dbReference>
<comment type="caution">
    <text evidence="1">The sequence shown here is derived from an EMBL/GenBank/DDBJ whole genome shotgun (WGS) entry which is preliminary data.</text>
</comment>